<comment type="caution">
    <text evidence="2">The sequence shown here is derived from an EMBL/GenBank/DDBJ whole genome shotgun (WGS) entry which is preliminary data.</text>
</comment>
<dbReference type="Gene3D" id="1.10.1200.10">
    <property type="entry name" value="ACP-like"/>
    <property type="match status" value="1"/>
</dbReference>
<dbReference type="PROSITE" id="PS50075">
    <property type="entry name" value="CARRIER"/>
    <property type="match status" value="1"/>
</dbReference>
<keyword evidence="3" id="KW-1185">Reference proteome</keyword>
<evidence type="ECO:0000259" key="1">
    <source>
        <dbReference type="PROSITE" id="PS50075"/>
    </source>
</evidence>
<evidence type="ECO:0000313" key="2">
    <source>
        <dbReference type="EMBL" id="KUM92490.1"/>
    </source>
</evidence>
<sequence>MNPTPPVPAQPTTDTVLAEITGMLGTLLAEYGEDDAVIGMSTTFNRDLELESIDLVTLAGLLEERYGRRVNLAEFLAGMEFDEIIELTVGRLVEYVVWSLKATEAG</sequence>
<dbReference type="OrthoDB" id="3785691at2"/>
<proteinExistence type="predicted"/>
<dbReference type="AlphaFoldDB" id="A0A101NG25"/>
<dbReference type="InterPro" id="IPR036736">
    <property type="entry name" value="ACP-like_sf"/>
</dbReference>
<dbReference type="InterPro" id="IPR009081">
    <property type="entry name" value="PP-bd_ACP"/>
</dbReference>
<accession>A0A101NG25</accession>
<gene>
    <name evidence="2" type="ORF">AQI88_31725</name>
</gene>
<dbReference type="EMBL" id="LMWL01000062">
    <property type="protein sequence ID" value="KUM92490.1"/>
    <property type="molecule type" value="Genomic_DNA"/>
</dbReference>
<protein>
    <submittedName>
        <fullName evidence="2">Acyl carrier protein</fullName>
    </submittedName>
</protein>
<feature type="domain" description="Carrier" evidence="1">
    <location>
        <begin position="10"/>
        <end position="92"/>
    </location>
</feature>
<dbReference type="Proteomes" id="UP000054241">
    <property type="component" value="Unassembled WGS sequence"/>
</dbReference>
<evidence type="ECO:0000313" key="3">
    <source>
        <dbReference type="Proteomes" id="UP000054241"/>
    </source>
</evidence>
<reference evidence="2 3" key="1">
    <citation type="submission" date="2015-10" db="EMBL/GenBank/DDBJ databases">
        <title>Draft genome sequence of Streptomyces cellostaticus DSM 40189, type strain for the species Streptomyces cellostaticus.</title>
        <authorList>
            <person name="Ruckert C."/>
            <person name="Winkler A."/>
            <person name="Kalinowski J."/>
            <person name="Kampfer P."/>
            <person name="Glaeser S."/>
        </authorList>
    </citation>
    <scope>NUCLEOTIDE SEQUENCE [LARGE SCALE GENOMIC DNA]</scope>
    <source>
        <strain evidence="2 3">DSM 40189</strain>
    </source>
</reference>
<dbReference type="RefSeq" id="WP_067005750.1">
    <property type="nucleotide sequence ID" value="NZ_BNDU01000006.1"/>
</dbReference>
<dbReference type="Pfam" id="PF00550">
    <property type="entry name" value="PP-binding"/>
    <property type="match status" value="1"/>
</dbReference>
<name>A0A101NG25_9ACTN</name>
<dbReference type="STRING" id="67285.AQI88_31725"/>
<organism evidence="2 3">
    <name type="scientific">Streptomyces cellostaticus</name>
    <dbReference type="NCBI Taxonomy" id="67285"/>
    <lineage>
        <taxon>Bacteria</taxon>
        <taxon>Bacillati</taxon>
        <taxon>Actinomycetota</taxon>
        <taxon>Actinomycetes</taxon>
        <taxon>Kitasatosporales</taxon>
        <taxon>Streptomycetaceae</taxon>
        <taxon>Streptomyces</taxon>
    </lineage>
</organism>
<dbReference type="SUPFAM" id="SSF47336">
    <property type="entry name" value="ACP-like"/>
    <property type="match status" value="1"/>
</dbReference>